<feature type="site" description="Lowers pKa of active site Cys" evidence="16">
    <location>
        <position position="346"/>
    </location>
</feature>
<feature type="domain" description="GST C-terminal" evidence="17">
    <location>
        <begin position="201"/>
        <end position="353"/>
    </location>
</feature>
<keyword evidence="7" id="KW-0560">Oxidoreductase</keyword>
<dbReference type="Proteomes" id="UP000501346">
    <property type="component" value="Chromosome ScXI"/>
</dbReference>
<evidence type="ECO:0000256" key="11">
    <source>
        <dbReference type="ARBA" id="ARBA00049544"/>
    </source>
</evidence>
<evidence type="ECO:0000313" key="19">
    <source>
        <dbReference type="Proteomes" id="UP000501346"/>
    </source>
</evidence>
<dbReference type="GO" id="GO:0045174">
    <property type="term" value="F:glutathione dehydrogenase (ascorbate) activity"/>
    <property type="evidence" value="ECO:0007669"/>
    <property type="project" value="UniProtKB-EC"/>
</dbReference>
<evidence type="ECO:0000256" key="15">
    <source>
        <dbReference type="PIRSR" id="PIRSR015753-2"/>
    </source>
</evidence>
<dbReference type="InterPro" id="IPR004045">
    <property type="entry name" value="Glutathione_S-Trfase_N"/>
</dbReference>
<dbReference type="FunFam" id="1.20.1050.10:FF:000038">
    <property type="entry name" value="Glutathione S-transferase omega-like 2"/>
    <property type="match status" value="1"/>
</dbReference>
<protein>
    <recommendedName>
        <fullName evidence="13">Glutathione S-transferase omega-like 2</fullName>
        <ecNumber evidence="3">1.8.5.1</ecNumber>
        <ecNumber evidence="4">2.5.1.18</ecNumber>
    </recommendedName>
    <alternativeName>
        <fullName evidence="9">Glutathione-dependent dehydroascorbate reductase</fullName>
    </alternativeName>
</protein>
<dbReference type="InterPro" id="IPR036249">
    <property type="entry name" value="Thioredoxin-like_sf"/>
</dbReference>
<feature type="site" description="Lowers pKa of active site Cys" evidence="16">
    <location>
        <position position="301"/>
    </location>
</feature>
<dbReference type="EC" id="1.8.5.1" evidence="3"/>
<evidence type="ECO:0000256" key="13">
    <source>
        <dbReference type="ARBA" id="ARBA00070045"/>
    </source>
</evidence>
<sequence>MSKQWASGTNGAFKRQVSSFRETISKQHPIYKPAKGRYWLYVSLACPWAHRTLITRALKGLTSVIGCSVVHWHLDEKGWRFLDMGKQLEDSEDFLEHWHDVAGGIRTAKEDSSKSFAEIKNDSQRFMVDATNEPHYGYKRISDLYYKSDPQYSARFTVPVLWDLETQTIVNNESSEIIRILNSSAFDEFVDDDHKKTDLVPAQLKTQIDDFNSWVYDSINNGVYKTGFAEKAEVYESEVNNVFEHLDKVEKILSDKYSKLKAKYGEEDRQKILGEFFTVGDQLTEADIRLYTTVIRFDPVYVQHFKCNFTSIRAGYPFIHLWVRNLYWNYDAFRYTTDFDHIKLHYTRSHTRINPLGITPLGPKPDIRPL</sequence>
<keyword evidence="5" id="KW-0963">Cytoplasm</keyword>
<feature type="binding site" evidence="15">
    <location>
        <position position="79"/>
    </location>
    <ligand>
        <name>glutathione</name>
        <dbReference type="ChEBI" id="CHEBI:57925"/>
    </ligand>
</feature>
<dbReference type="EC" id="2.5.1.18" evidence="4"/>
<dbReference type="SUPFAM" id="SSF47616">
    <property type="entry name" value="GST C-terminal domain-like"/>
    <property type="match status" value="1"/>
</dbReference>
<evidence type="ECO:0000256" key="4">
    <source>
        <dbReference type="ARBA" id="ARBA00012452"/>
    </source>
</evidence>
<evidence type="ECO:0000256" key="1">
    <source>
        <dbReference type="ARBA" id="ARBA00004496"/>
    </source>
</evidence>
<dbReference type="GO" id="GO:0004364">
    <property type="term" value="F:glutathione transferase activity"/>
    <property type="evidence" value="ECO:0007669"/>
    <property type="project" value="UniProtKB-EC"/>
</dbReference>
<evidence type="ECO:0000256" key="5">
    <source>
        <dbReference type="ARBA" id="ARBA00022490"/>
    </source>
</evidence>
<name>A0A6C1DXC5_SACPS</name>
<keyword evidence="6" id="KW-0808">Transferase</keyword>
<dbReference type="PIRSF" id="PIRSF015753">
    <property type="entry name" value="GST"/>
    <property type="match status" value="1"/>
</dbReference>
<evidence type="ECO:0000256" key="8">
    <source>
        <dbReference type="ARBA" id="ARBA00023316"/>
    </source>
</evidence>
<comment type="catalytic activity">
    <reaction evidence="11">
        <text>L-dehydroascorbate + 2 glutathione = glutathione disulfide + L-ascorbate</text>
        <dbReference type="Rhea" id="RHEA:24424"/>
        <dbReference type="ChEBI" id="CHEBI:38290"/>
        <dbReference type="ChEBI" id="CHEBI:57925"/>
        <dbReference type="ChEBI" id="CHEBI:58297"/>
        <dbReference type="ChEBI" id="CHEBI:58539"/>
        <dbReference type="EC" id="1.8.5.1"/>
    </reaction>
</comment>
<dbReference type="PROSITE" id="PS50405">
    <property type="entry name" value="GST_CTER"/>
    <property type="match status" value="1"/>
</dbReference>
<organism evidence="18 19">
    <name type="scientific">Saccharomyces pastorianus</name>
    <name type="common">Lager yeast</name>
    <name type="synonym">Saccharomyces cerevisiae x Saccharomyces eubayanus</name>
    <dbReference type="NCBI Taxonomy" id="27292"/>
    <lineage>
        <taxon>Eukaryota</taxon>
        <taxon>Fungi</taxon>
        <taxon>Dikarya</taxon>
        <taxon>Ascomycota</taxon>
        <taxon>Saccharomycotina</taxon>
        <taxon>Saccharomycetes</taxon>
        <taxon>Saccharomycetales</taxon>
        <taxon>Saccharomycetaceae</taxon>
        <taxon>Saccharomyces</taxon>
    </lineage>
</organism>
<evidence type="ECO:0000256" key="16">
    <source>
        <dbReference type="PIRSR" id="PIRSR015753-3"/>
    </source>
</evidence>
<keyword evidence="8" id="KW-0961">Cell wall biogenesis/degradation</keyword>
<dbReference type="InterPro" id="IPR010987">
    <property type="entry name" value="Glutathione-S-Trfase_C-like"/>
</dbReference>
<evidence type="ECO:0000256" key="10">
    <source>
        <dbReference type="ARBA" id="ARBA00047960"/>
    </source>
</evidence>
<accession>A0A6C1DXC5</accession>
<dbReference type="Gene3D" id="1.20.1050.10">
    <property type="match status" value="1"/>
</dbReference>
<dbReference type="InterPro" id="IPR047047">
    <property type="entry name" value="GST_Omega-like_C"/>
</dbReference>
<keyword evidence="19" id="KW-1185">Reference proteome</keyword>
<feature type="active site" description="Proton donor/acceptor" evidence="14">
    <location>
        <position position="224"/>
    </location>
</feature>
<evidence type="ECO:0000256" key="6">
    <source>
        <dbReference type="ARBA" id="ARBA00022679"/>
    </source>
</evidence>
<dbReference type="PANTHER" id="PTHR32419:SF6">
    <property type="entry name" value="GLUTATHIONE S-TRANSFERASE OMEGA-LIKE 1-RELATED"/>
    <property type="match status" value="1"/>
</dbReference>
<evidence type="ECO:0000256" key="14">
    <source>
        <dbReference type="PIRSR" id="PIRSR015753-1"/>
    </source>
</evidence>
<dbReference type="InterPro" id="IPR016639">
    <property type="entry name" value="GST_Omega/GSH"/>
</dbReference>
<evidence type="ECO:0000313" key="18">
    <source>
        <dbReference type="EMBL" id="QID80894.1"/>
    </source>
</evidence>
<gene>
    <name evidence="18" type="primary">ECM4_1</name>
    <name evidence="18" type="ORF">GRS66_003249</name>
</gene>
<feature type="binding site" evidence="15">
    <location>
        <begin position="155"/>
        <end position="158"/>
    </location>
    <ligand>
        <name>glutathione</name>
        <dbReference type="ChEBI" id="CHEBI:57925"/>
    </ligand>
</feature>
<reference evidence="18 19" key="1">
    <citation type="journal article" date="2019" name="BMC Genomics">
        <title>Chromosome level assembly and comparative genome analysis confirm lager-brewing yeasts originated from a single hybridization.</title>
        <authorList>
            <person name="Salazar A.N."/>
            <person name="Gorter de Vries A.R."/>
            <person name="van den Broek M."/>
            <person name="Brouwers N."/>
            <person name="de la Torre Cortes P."/>
            <person name="Kuijpers N.G.A."/>
            <person name="Daran J.G."/>
            <person name="Abeel T."/>
        </authorList>
    </citation>
    <scope>NUCLEOTIDE SEQUENCE [LARGE SCALE GENOMIC DNA]</scope>
    <source>
        <strain evidence="18 19">CBS 1483</strain>
    </source>
</reference>
<evidence type="ECO:0000256" key="3">
    <source>
        <dbReference type="ARBA" id="ARBA00012436"/>
    </source>
</evidence>
<comment type="subcellular location">
    <subcellularLocation>
        <location evidence="1">Cytoplasm</location>
    </subcellularLocation>
</comment>
<evidence type="ECO:0000259" key="17">
    <source>
        <dbReference type="PROSITE" id="PS50405"/>
    </source>
</evidence>
<dbReference type="OrthoDB" id="2309723at2759"/>
<dbReference type="Pfam" id="PF13410">
    <property type="entry name" value="GST_C_2"/>
    <property type="match status" value="1"/>
</dbReference>
<evidence type="ECO:0000256" key="12">
    <source>
        <dbReference type="ARBA" id="ARBA00055859"/>
    </source>
</evidence>
<dbReference type="EMBL" id="CP048992">
    <property type="protein sequence ID" value="QID80894.1"/>
    <property type="molecule type" value="Genomic_DNA"/>
</dbReference>
<dbReference type="SUPFAM" id="SSF52833">
    <property type="entry name" value="Thioredoxin-like"/>
    <property type="match status" value="1"/>
</dbReference>
<dbReference type="InterPro" id="IPR036282">
    <property type="entry name" value="Glutathione-S-Trfase_C_sf"/>
</dbReference>
<evidence type="ECO:0000256" key="7">
    <source>
        <dbReference type="ARBA" id="ARBA00023002"/>
    </source>
</evidence>
<comment type="function">
    <text evidence="12">Active as '1-Cys' thiol transferase against beta-hydroxyethyl disulfide (HED), as dehydroascorbate reductase and as dimethylarsinic acid reductase, while not active against the standard GST substrate 1-chloro-2,4-dinitrobenzene (CDNB). May be involved in cell wall organization and biogenesis.</text>
</comment>
<dbReference type="Gene3D" id="3.40.30.10">
    <property type="entry name" value="Glutaredoxin"/>
    <property type="match status" value="1"/>
</dbReference>
<dbReference type="GO" id="GO:0005737">
    <property type="term" value="C:cytoplasm"/>
    <property type="evidence" value="ECO:0007669"/>
    <property type="project" value="UniProtKB-SubCell"/>
</dbReference>
<comment type="catalytic activity">
    <reaction evidence="10">
        <text>RX + glutathione = an S-substituted glutathione + a halide anion + H(+)</text>
        <dbReference type="Rhea" id="RHEA:16437"/>
        <dbReference type="ChEBI" id="CHEBI:15378"/>
        <dbReference type="ChEBI" id="CHEBI:16042"/>
        <dbReference type="ChEBI" id="CHEBI:17792"/>
        <dbReference type="ChEBI" id="CHEBI:57925"/>
        <dbReference type="ChEBI" id="CHEBI:90779"/>
        <dbReference type="EC" id="2.5.1.18"/>
    </reaction>
</comment>
<feature type="binding site" evidence="15">
    <location>
        <begin position="173"/>
        <end position="174"/>
    </location>
    <ligand>
        <name>glutathione</name>
        <dbReference type="ChEBI" id="CHEBI:57925"/>
    </ligand>
</feature>
<dbReference type="AlphaFoldDB" id="A0A6C1DXC5"/>
<dbReference type="CDD" id="cd03190">
    <property type="entry name" value="GST_C_Omega_like"/>
    <property type="match status" value="1"/>
</dbReference>
<proteinExistence type="inferred from homology"/>
<evidence type="ECO:0000256" key="9">
    <source>
        <dbReference type="ARBA" id="ARBA00032186"/>
    </source>
</evidence>
<evidence type="ECO:0000256" key="2">
    <source>
        <dbReference type="ARBA" id="ARBA00011067"/>
    </source>
</evidence>
<dbReference type="Pfam" id="PF13409">
    <property type="entry name" value="GST_N_2"/>
    <property type="match status" value="1"/>
</dbReference>
<dbReference type="PANTHER" id="PTHR32419">
    <property type="entry name" value="GLUTATHIONYL-HYDROQUINONE REDUCTASE"/>
    <property type="match status" value="1"/>
</dbReference>
<comment type="similarity">
    <text evidence="2">Belongs to the GST superfamily. Omega family.</text>
</comment>
<dbReference type="GO" id="GO:0071555">
    <property type="term" value="P:cell wall organization"/>
    <property type="evidence" value="ECO:0007669"/>
    <property type="project" value="UniProtKB-KW"/>
</dbReference>
<feature type="active site" description="Nucleophile" evidence="14">
    <location>
        <position position="46"/>
    </location>
</feature>